<keyword evidence="3" id="KW-1185">Reference proteome</keyword>
<gene>
    <name evidence="2" type="ORF">PLEPLA_LOCUS2776</name>
</gene>
<evidence type="ECO:0000313" key="3">
    <source>
        <dbReference type="Proteomes" id="UP001153269"/>
    </source>
</evidence>
<sequence>MTLGLRVLSSSSQIPKPPRPDGRAQSTCGGGGARRMPGGRPQLGLSTEVQIRKVPPKLPLLTPPLPRSSKLSKVVLVDSRADPGSAVKTQLRVSAVRIPTSKSSLGVRAEPQCLCWTRQLLTQVGNKPHNTDTEKYQHCNDFTSRTSGAFLLGLLHLLLAESPARTRTRTLQRS</sequence>
<evidence type="ECO:0000256" key="1">
    <source>
        <dbReference type="SAM" id="MobiDB-lite"/>
    </source>
</evidence>
<dbReference type="AlphaFoldDB" id="A0A9N7TNX7"/>
<reference evidence="2" key="1">
    <citation type="submission" date="2020-03" db="EMBL/GenBank/DDBJ databases">
        <authorList>
            <person name="Weist P."/>
        </authorList>
    </citation>
    <scope>NUCLEOTIDE SEQUENCE</scope>
</reference>
<protein>
    <submittedName>
        <fullName evidence="2">Uncharacterized protein</fullName>
    </submittedName>
</protein>
<dbReference type="Proteomes" id="UP001153269">
    <property type="component" value="Unassembled WGS sequence"/>
</dbReference>
<name>A0A9N7TNX7_PLEPL</name>
<accession>A0A9N7TNX7</accession>
<organism evidence="2 3">
    <name type="scientific">Pleuronectes platessa</name>
    <name type="common">European plaice</name>
    <dbReference type="NCBI Taxonomy" id="8262"/>
    <lineage>
        <taxon>Eukaryota</taxon>
        <taxon>Metazoa</taxon>
        <taxon>Chordata</taxon>
        <taxon>Craniata</taxon>
        <taxon>Vertebrata</taxon>
        <taxon>Euteleostomi</taxon>
        <taxon>Actinopterygii</taxon>
        <taxon>Neopterygii</taxon>
        <taxon>Teleostei</taxon>
        <taxon>Neoteleostei</taxon>
        <taxon>Acanthomorphata</taxon>
        <taxon>Carangaria</taxon>
        <taxon>Pleuronectiformes</taxon>
        <taxon>Pleuronectoidei</taxon>
        <taxon>Pleuronectidae</taxon>
        <taxon>Pleuronectes</taxon>
    </lineage>
</organism>
<feature type="region of interest" description="Disordered" evidence="1">
    <location>
        <begin position="1"/>
        <end position="43"/>
    </location>
</feature>
<evidence type="ECO:0000313" key="2">
    <source>
        <dbReference type="EMBL" id="CAB1415063.1"/>
    </source>
</evidence>
<dbReference type="EMBL" id="CADEAL010000136">
    <property type="protein sequence ID" value="CAB1415063.1"/>
    <property type="molecule type" value="Genomic_DNA"/>
</dbReference>
<comment type="caution">
    <text evidence="2">The sequence shown here is derived from an EMBL/GenBank/DDBJ whole genome shotgun (WGS) entry which is preliminary data.</text>
</comment>
<proteinExistence type="predicted"/>